<dbReference type="Proteomes" id="UP001154114">
    <property type="component" value="Chromosome 22"/>
</dbReference>
<proteinExistence type="predicted"/>
<accession>A0A9N8KZQ6</accession>
<dbReference type="PANTHER" id="PTHR21696:SF2">
    <property type="entry name" value="PROTEIN UNC-79 HOMOLOG"/>
    <property type="match status" value="1"/>
</dbReference>
<keyword evidence="2" id="KW-1185">Reference proteome</keyword>
<dbReference type="EMBL" id="LR824025">
    <property type="protein sequence ID" value="CAD0204657.1"/>
    <property type="molecule type" value="Genomic_DNA"/>
</dbReference>
<dbReference type="OrthoDB" id="6270916at2759"/>
<dbReference type="PANTHER" id="PTHR21696">
    <property type="entry name" value="PROTEIN UNC-79 HOMOLOG"/>
    <property type="match status" value="1"/>
</dbReference>
<dbReference type="InterPro" id="IPR024855">
    <property type="entry name" value="UNC79"/>
</dbReference>
<evidence type="ECO:0000313" key="2">
    <source>
        <dbReference type="Proteomes" id="UP001154114"/>
    </source>
</evidence>
<sequence length="414" mass="45765">MYLECLAPEALGPLSACAALVQQLEALLRAATLLMHQIDDVMPLLRAATAALKIPGAVQHKSILEPISKIIQYGAQNFVLKLSVISEMSLVCTRVFSRDRDKLMVCRVLVYELVQALRTKTTIPDDNLFILIQFVLQGHGCRLVLPPQLCGELAGGGGEARDVAAGAVDCMRPHLPDMIDLLHDPHLLNKIKGSVSKSIVNRNLICLNEDTLGAIVKGGIAQYVAMELALEHSRGRTDRAPPARHMTPWLSASLPGSREVCECVTRVRLISWLVMGALCNSRTQQPHVAQPAHLHQPVPQDATCHITDYIQTIMSSYVEQSKPATSRMNALLHAFVLCQLWTLYLEELAGASPPCSEPHNTTVCILLDFWCKLVPSILQVTVQSKVNNLILALDREEWKDKREAFAQQWDNKGF</sequence>
<protein>
    <submittedName>
        <fullName evidence="1">Uncharacterized protein</fullName>
    </submittedName>
</protein>
<dbReference type="AlphaFoldDB" id="A0A9N8KZQ6"/>
<gene>
    <name evidence="1" type="ORF">CINC_LOCUS6964</name>
</gene>
<reference evidence="1" key="1">
    <citation type="submission" date="2021-12" db="EMBL/GenBank/DDBJ databases">
        <authorList>
            <person name="King R."/>
        </authorList>
    </citation>
    <scope>NUCLEOTIDE SEQUENCE</scope>
</reference>
<evidence type="ECO:0000313" key="1">
    <source>
        <dbReference type="EMBL" id="CAD0204657.1"/>
    </source>
</evidence>
<name>A0A9N8KZQ6_CHRIL</name>
<organism evidence="1 2">
    <name type="scientific">Chrysodeixis includens</name>
    <name type="common">Soybean looper</name>
    <name type="synonym">Pseudoplusia includens</name>
    <dbReference type="NCBI Taxonomy" id="689277"/>
    <lineage>
        <taxon>Eukaryota</taxon>
        <taxon>Metazoa</taxon>
        <taxon>Ecdysozoa</taxon>
        <taxon>Arthropoda</taxon>
        <taxon>Hexapoda</taxon>
        <taxon>Insecta</taxon>
        <taxon>Pterygota</taxon>
        <taxon>Neoptera</taxon>
        <taxon>Endopterygota</taxon>
        <taxon>Lepidoptera</taxon>
        <taxon>Glossata</taxon>
        <taxon>Ditrysia</taxon>
        <taxon>Noctuoidea</taxon>
        <taxon>Noctuidae</taxon>
        <taxon>Plusiinae</taxon>
        <taxon>Chrysodeixis</taxon>
    </lineage>
</organism>